<feature type="compositionally biased region" description="Acidic residues" evidence="1">
    <location>
        <begin position="177"/>
        <end position="188"/>
    </location>
</feature>
<evidence type="ECO:0000256" key="1">
    <source>
        <dbReference type="SAM" id="MobiDB-lite"/>
    </source>
</evidence>
<dbReference type="AlphaFoldDB" id="A0A8K0P6J1"/>
<accession>A0A8K0P6J1</accession>
<protein>
    <submittedName>
        <fullName evidence="2">Uncharacterized protein</fullName>
    </submittedName>
</protein>
<comment type="caution">
    <text evidence="2">The sequence shown here is derived from an EMBL/GenBank/DDBJ whole genome shotgun (WGS) entry which is preliminary data.</text>
</comment>
<proteinExistence type="predicted"/>
<feature type="compositionally biased region" description="Low complexity" evidence="1">
    <location>
        <begin position="281"/>
        <end position="297"/>
    </location>
</feature>
<name>A0A8K0P6J1_LADFU</name>
<feature type="region of interest" description="Disordered" evidence="1">
    <location>
        <begin position="237"/>
        <end position="297"/>
    </location>
</feature>
<dbReference type="EMBL" id="KZ308937">
    <property type="protein sequence ID" value="KAG8235671.1"/>
    <property type="molecule type" value="Genomic_DNA"/>
</dbReference>
<feature type="compositionally biased region" description="Acidic residues" evidence="1">
    <location>
        <begin position="267"/>
        <end position="278"/>
    </location>
</feature>
<sequence length="318" mass="34523">MASIRRRQKRKQLETLLKGTDSNNATRKAAFQMHCAATKSELIVSVCLIAKYSALLQPVVNALQSNNIMRKRLGNAVVESENVIVEVETITEHLGTDFNMPRVINQQKHRANPPALTSRDFYNLNDFLSEAELWYSQWKGKNVEYAELKEIELAALLTVMKHGRPVTNPRGAGQYGEEAEEAVDEEDDGNKRGCLGGACCTSPFHPLLLSRLLGLRSEDLPPGVCLRGRLTVVARPCRGGPGPREPCGRGVEPRKGSLRPRQQSGSEQDDSNGVELDADGAASNSPALSSSSANSSSLPPSFALLFLTFLLSSAPGSP</sequence>
<keyword evidence="3" id="KW-1185">Reference proteome</keyword>
<feature type="region of interest" description="Disordered" evidence="1">
    <location>
        <begin position="168"/>
        <end position="188"/>
    </location>
</feature>
<evidence type="ECO:0000313" key="2">
    <source>
        <dbReference type="EMBL" id="KAG8235671.1"/>
    </source>
</evidence>
<dbReference type="Proteomes" id="UP000792457">
    <property type="component" value="Unassembled WGS sequence"/>
</dbReference>
<reference evidence="2" key="1">
    <citation type="submission" date="2013-04" db="EMBL/GenBank/DDBJ databases">
        <authorList>
            <person name="Qu J."/>
            <person name="Murali S.C."/>
            <person name="Bandaranaike D."/>
            <person name="Bellair M."/>
            <person name="Blankenburg K."/>
            <person name="Chao H."/>
            <person name="Dinh H."/>
            <person name="Doddapaneni H."/>
            <person name="Downs B."/>
            <person name="Dugan-Rocha S."/>
            <person name="Elkadiri S."/>
            <person name="Gnanaolivu R.D."/>
            <person name="Hernandez B."/>
            <person name="Javaid M."/>
            <person name="Jayaseelan J.C."/>
            <person name="Lee S."/>
            <person name="Li M."/>
            <person name="Ming W."/>
            <person name="Munidasa M."/>
            <person name="Muniz J."/>
            <person name="Nguyen L."/>
            <person name="Ongeri F."/>
            <person name="Osuji N."/>
            <person name="Pu L.-L."/>
            <person name="Puazo M."/>
            <person name="Qu C."/>
            <person name="Quiroz J."/>
            <person name="Raj R."/>
            <person name="Weissenberger G."/>
            <person name="Xin Y."/>
            <person name="Zou X."/>
            <person name="Han Y."/>
            <person name="Richards S."/>
            <person name="Worley K."/>
            <person name="Muzny D."/>
            <person name="Gibbs R."/>
        </authorList>
    </citation>
    <scope>NUCLEOTIDE SEQUENCE</scope>
    <source>
        <strain evidence="2">Sampled in the wild</strain>
    </source>
</reference>
<gene>
    <name evidence="2" type="ORF">J437_LFUL015041</name>
</gene>
<evidence type="ECO:0000313" key="3">
    <source>
        <dbReference type="Proteomes" id="UP000792457"/>
    </source>
</evidence>
<organism evidence="2 3">
    <name type="scientific">Ladona fulva</name>
    <name type="common">Scarce chaser dragonfly</name>
    <name type="synonym">Libellula fulva</name>
    <dbReference type="NCBI Taxonomy" id="123851"/>
    <lineage>
        <taxon>Eukaryota</taxon>
        <taxon>Metazoa</taxon>
        <taxon>Ecdysozoa</taxon>
        <taxon>Arthropoda</taxon>
        <taxon>Hexapoda</taxon>
        <taxon>Insecta</taxon>
        <taxon>Pterygota</taxon>
        <taxon>Palaeoptera</taxon>
        <taxon>Odonata</taxon>
        <taxon>Epiprocta</taxon>
        <taxon>Anisoptera</taxon>
        <taxon>Libelluloidea</taxon>
        <taxon>Libellulidae</taxon>
        <taxon>Ladona</taxon>
    </lineage>
</organism>
<reference evidence="2" key="2">
    <citation type="submission" date="2017-10" db="EMBL/GenBank/DDBJ databases">
        <title>Ladona fulva Genome sequencing and assembly.</title>
        <authorList>
            <person name="Murali S."/>
            <person name="Richards S."/>
            <person name="Bandaranaike D."/>
            <person name="Bellair M."/>
            <person name="Blankenburg K."/>
            <person name="Chao H."/>
            <person name="Dinh H."/>
            <person name="Doddapaneni H."/>
            <person name="Dugan-Rocha S."/>
            <person name="Elkadiri S."/>
            <person name="Gnanaolivu R."/>
            <person name="Hernandez B."/>
            <person name="Skinner E."/>
            <person name="Javaid M."/>
            <person name="Lee S."/>
            <person name="Li M."/>
            <person name="Ming W."/>
            <person name="Munidasa M."/>
            <person name="Muniz J."/>
            <person name="Nguyen L."/>
            <person name="Hughes D."/>
            <person name="Osuji N."/>
            <person name="Pu L.-L."/>
            <person name="Puazo M."/>
            <person name="Qu C."/>
            <person name="Quiroz J."/>
            <person name="Raj R."/>
            <person name="Weissenberger G."/>
            <person name="Xin Y."/>
            <person name="Zou X."/>
            <person name="Han Y."/>
            <person name="Worley K."/>
            <person name="Muzny D."/>
            <person name="Gibbs R."/>
        </authorList>
    </citation>
    <scope>NUCLEOTIDE SEQUENCE</scope>
    <source>
        <strain evidence="2">Sampled in the wild</strain>
    </source>
</reference>
<dbReference type="OrthoDB" id="10023262at2759"/>